<evidence type="ECO:0000313" key="7">
    <source>
        <dbReference type="Proteomes" id="UP000501570"/>
    </source>
</evidence>
<dbReference type="RefSeq" id="WP_168238843.1">
    <property type="nucleotide sequence ID" value="NZ_CP050995.1"/>
</dbReference>
<keyword evidence="1" id="KW-0805">Transcription regulation</keyword>
<accession>A0ABX6KST1</accession>
<feature type="transmembrane region" description="Helical" evidence="4">
    <location>
        <begin position="47"/>
        <end position="66"/>
    </location>
</feature>
<evidence type="ECO:0000256" key="2">
    <source>
        <dbReference type="ARBA" id="ARBA00023125"/>
    </source>
</evidence>
<feature type="transmembrane region" description="Helical" evidence="4">
    <location>
        <begin position="102"/>
        <end position="117"/>
    </location>
</feature>
<reference evidence="6 7" key="1">
    <citation type="submission" date="2019-09" db="EMBL/GenBank/DDBJ databases">
        <title>FDA dAtabase for Regulatory Grade micrObial Sequences (FDA-ARGOS): Supporting development and validation of Infectious Disease Dx tests.</title>
        <authorList>
            <person name="Sciortino C."/>
            <person name="Tallon L."/>
            <person name="Sadzewicz L."/>
            <person name="Vavikolanu K."/>
            <person name="Mehta A."/>
            <person name="Aluvathingal J."/>
            <person name="Nadendla S."/>
            <person name="Nandy P."/>
            <person name="Geyer C."/>
            <person name="Yan Y."/>
            <person name="Sichtig H."/>
        </authorList>
    </citation>
    <scope>NUCLEOTIDE SEQUENCE [LARGE SCALE GENOMIC DNA]</scope>
    <source>
        <strain evidence="6 7">FDAARGOS_636</strain>
    </source>
</reference>
<gene>
    <name evidence="6" type="ORF">FOB44_13655</name>
</gene>
<dbReference type="Pfam" id="PF12833">
    <property type="entry name" value="HTH_18"/>
    <property type="match status" value="1"/>
</dbReference>
<keyword evidence="4" id="KW-0812">Transmembrane</keyword>
<dbReference type="PANTHER" id="PTHR43280:SF2">
    <property type="entry name" value="HTH-TYPE TRANSCRIPTIONAL REGULATOR EXSA"/>
    <property type="match status" value="1"/>
</dbReference>
<dbReference type="EMBL" id="CP050995">
    <property type="protein sequence ID" value="QIY91630.1"/>
    <property type="molecule type" value="Genomic_DNA"/>
</dbReference>
<dbReference type="InterPro" id="IPR018060">
    <property type="entry name" value="HTH_AraC"/>
</dbReference>
<dbReference type="Gene3D" id="1.10.10.60">
    <property type="entry name" value="Homeodomain-like"/>
    <property type="match status" value="1"/>
</dbReference>
<feature type="domain" description="HTH araC/xylS-type" evidence="5">
    <location>
        <begin position="226"/>
        <end position="329"/>
    </location>
</feature>
<dbReference type="InterPro" id="IPR009057">
    <property type="entry name" value="Homeodomain-like_sf"/>
</dbReference>
<evidence type="ECO:0000313" key="6">
    <source>
        <dbReference type="EMBL" id="QIY91630.1"/>
    </source>
</evidence>
<proteinExistence type="predicted"/>
<dbReference type="PROSITE" id="PS01124">
    <property type="entry name" value="HTH_ARAC_FAMILY_2"/>
    <property type="match status" value="1"/>
</dbReference>
<keyword evidence="3" id="KW-0804">Transcription</keyword>
<keyword evidence="2" id="KW-0238">DNA-binding</keyword>
<evidence type="ECO:0000256" key="1">
    <source>
        <dbReference type="ARBA" id="ARBA00023015"/>
    </source>
</evidence>
<sequence>MLRGKKSKKLFSVENLLKEYFFHYHILLLCILFIHIIMLFFDGNSNIANFLFGLSLLIVVVTIVIYKLEFSILKYFITYYLIVDIGLLNLLLFSFWKTTPELAIYLVLVPLGIYNLYKFKIVILWSVIILVLFIFIILLPDAYYPNLTKYNNLYISNIRIIVTFFVIALFLIYYNVKISEFKYRSELKTYKTELESYYEKSNNSTKEEDEDIRPIENIQLYSNIYKQIQDYFENDAPWKNSDFGIQDLAYQCRTNTTYISKAIKYNSNKNFNNFVNTYRINYIKEEIKNNHSKYTLMYIYTSAGFKHQSTFNKAFKQIENMTPSEFINSLDL</sequence>
<feature type="transmembrane region" description="Helical" evidence="4">
    <location>
        <begin position="78"/>
        <end position="96"/>
    </location>
</feature>
<keyword evidence="4" id="KW-0472">Membrane</keyword>
<feature type="transmembrane region" description="Helical" evidence="4">
    <location>
        <begin position="21"/>
        <end position="41"/>
    </location>
</feature>
<protein>
    <submittedName>
        <fullName evidence="6">Helix-turn-helix domain-containing protein</fullName>
    </submittedName>
</protein>
<dbReference type="Proteomes" id="UP000501570">
    <property type="component" value="Chromosome"/>
</dbReference>
<keyword evidence="7" id="KW-1185">Reference proteome</keyword>
<dbReference type="PANTHER" id="PTHR43280">
    <property type="entry name" value="ARAC-FAMILY TRANSCRIPTIONAL REGULATOR"/>
    <property type="match status" value="1"/>
</dbReference>
<organism evidence="6 7">
    <name type="scientific">Chryseobacterium gallinarum</name>
    <dbReference type="NCBI Taxonomy" id="1324352"/>
    <lineage>
        <taxon>Bacteria</taxon>
        <taxon>Pseudomonadati</taxon>
        <taxon>Bacteroidota</taxon>
        <taxon>Flavobacteriia</taxon>
        <taxon>Flavobacteriales</taxon>
        <taxon>Weeksellaceae</taxon>
        <taxon>Chryseobacterium group</taxon>
        <taxon>Chryseobacterium</taxon>
    </lineage>
</organism>
<evidence type="ECO:0000259" key="5">
    <source>
        <dbReference type="PROSITE" id="PS01124"/>
    </source>
</evidence>
<name>A0ABX6KST1_CHRGL</name>
<evidence type="ECO:0000256" key="4">
    <source>
        <dbReference type="SAM" id="Phobius"/>
    </source>
</evidence>
<evidence type="ECO:0000256" key="3">
    <source>
        <dbReference type="ARBA" id="ARBA00023163"/>
    </source>
</evidence>
<dbReference type="SMART" id="SM00342">
    <property type="entry name" value="HTH_ARAC"/>
    <property type="match status" value="1"/>
</dbReference>
<keyword evidence="4" id="KW-1133">Transmembrane helix</keyword>
<dbReference type="SUPFAM" id="SSF46689">
    <property type="entry name" value="Homeodomain-like"/>
    <property type="match status" value="1"/>
</dbReference>
<feature type="transmembrane region" description="Helical" evidence="4">
    <location>
        <begin position="122"/>
        <end position="144"/>
    </location>
</feature>
<feature type="transmembrane region" description="Helical" evidence="4">
    <location>
        <begin position="156"/>
        <end position="176"/>
    </location>
</feature>